<name>A9KNG8_LACP7</name>
<dbReference type="SUPFAM" id="SSF52540">
    <property type="entry name" value="P-loop containing nucleoside triphosphate hydrolases"/>
    <property type="match status" value="1"/>
</dbReference>
<dbReference type="NCBIfam" id="TIGR00368">
    <property type="entry name" value="YifB family Mg chelatase-like AAA ATPase"/>
    <property type="match status" value="1"/>
</dbReference>
<dbReference type="SMART" id="SM00382">
    <property type="entry name" value="AAA"/>
    <property type="match status" value="1"/>
</dbReference>
<evidence type="ECO:0000313" key="6">
    <source>
        <dbReference type="Proteomes" id="UP000000370"/>
    </source>
</evidence>
<dbReference type="EMBL" id="CP000885">
    <property type="protein sequence ID" value="ABX43085.1"/>
    <property type="molecule type" value="Genomic_DNA"/>
</dbReference>
<dbReference type="InterPro" id="IPR000523">
    <property type="entry name" value="Mg_chelatse_chII-like_cat_dom"/>
</dbReference>
<dbReference type="STRING" id="357809.Cphy_2724"/>
<organism evidence="5 6">
    <name type="scientific">Lachnoclostridium phytofermentans (strain ATCC 700394 / DSM 18823 / ISDg)</name>
    <name type="common">Clostridium phytofermentans</name>
    <dbReference type="NCBI Taxonomy" id="357809"/>
    <lineage>
        <taxon>Bacteria</taxon>
        <taxon>Bacillati</taxon>
        <taxon>Bacillota</taxon>
        <taxon>Clostridia</taxon>
        <taxon>Lachnospirales</taxon>
        <taxon>Lachnospiraceae</taxon>
    </lineage>
</organism>
<dbReference type="Pfam" id="PF01078">
    <property type="entry name" value="Mg_chelatase"/>
    <property type="match status" value="1"/>
</dbReference>
<dbReference type="InterPro" id="IPR020568">
    <property type="entry name" value="Ribosomal_Su5_D2-typ_SF"/>
</dbReference>
<dbReference type="InterPro" id="IPR014721">
    <property type="entry name" value="Ribsml_uS5_D2-typ_fold_subgr"/>
</dbReference>
<dbReference type="GO" id="GO:0003677">
    <property type="term" value="F:DNA binding"/>
    <property type="evidence" value="ECO:0007669"/>
    <property type="project" value="InterPro"/>
</dbReference>
<dbReference type="Pfam" id="PF13335">
    <property type="entry name" value="Mg_chelatase_C"/>
    <property type="match status" value="1"/>
</dbReference>
<dbReference type="GO" id="GO:0005524">
    <property type="term" value="F:ATP binding"/>
    <property type="evidence" value="ECO:0007669"/>
    <property type="project" value="UniProtKB-KW"/>
</dbReference>
<dbReference type="Gene3D" id="3.30.230.10">
    <property type="match status" value="1"/>
</dbReference>
<accession>A9KNG8</accession>
<dbReference type="Gene3D" id="3.40.50.300">
    <property type="entry name" value="P-loop containing nucleotide triphosphate hydrolases"/>
    <property type="match status" value="1"/>
</dbReference>
<dbReference type="InterPro" id="IPR003593">
    <property type="entry name" value="AAA+_ATPase"/>
</dbReference>
<reference evidence="6" key="1">
    <citation type="submission" date="2007-11" db="EMBL/GenBank/DDBJ databases">
        <title>Complete genome sequence of Clostridium phytofermentans ISDg.</title>
        <authorList>
            <person name="Leschine S.B."/>
            <person name="Warnick T.A."/>
            <person name="Blanchard J.L."/>
            <person name="Schnell D.J."/>
            <person name="Petit E.L."/>
            <person name="LaTouf W.G."/>
            <person name="Copeland A."/>
            <person name="Lucas S."/>
            <person name="Lapidus A."/>
            <person name="Barry K."/>
            <person name="Glavina del Rio T."/>
            <person name="Dalin E."/>
            <person name="Tice H."/>
            <person name="Pitluck S."/>
            <person name="Kiss H."/>
            <person name="Brettin T."/>
            <person name="Bruce D."/>
            <person name="Detter J.C."/>
            <person name="Han C."/>
            <person name="Kuske C."/>
            <person name="Schmutz J."/>
            <person name="Larimer F."/>
            <person name="Land M."/>
            <person name="Hauser L."/>
            <person name="Kyrpides N."/>
            <person name="Kim E.A."/>
            <person name="Richardson P."/>
        </authorList>
    </citation>
    <scope>NUCLEOTIDE SEQUENCE [LARGE SCALE GENOMIC DNA]</scope>
    <source>
        <strain evidence="6">ATCC 700394 / DSM 18823 / ISDg</strain>
    </source>
</reference>
<dbReference type="Proteomes" id="UP000000370">
    <property type="component" value="Chromosome"/>
</dbReference>
<dbReference type="PRINTS" id="PR01657">
    <property type="entry name" value="MCMFAMILY"/>
</dbReference>
<dbReference type="InterPro" id="IPR001208">
    <property type="entry name" value="MCM_dom"/>
</dbReference>
<proteinExistence type="inferred from homology"/>
<dbReference type="InterPro" id="IPR004482">
    <property type="entry name" value="Mg_chelat-rel"/>
</dbReference>
<evidence type="ECO:0000256" key="1">
    <source>
        <dbReference type="ARBA" id="ARBA00006354"/>
    </source>
</evidence>
<evidence type="ECO:0000256" key="2">
    <source>
        <dbReference type="ARBA" id="ARBA00022741"/>
    </source>
</evidence>
<evidence type="ECO:0000259" key="4">
    <source>
        <dbReference type="SMART" id="SM00382"/>
    </source>
</evidence>
<dbReference type="OrthoDB" id="9813147at2"/>
<feature type="domain" description="AAA+ ATPase" evidence="4">
    <location>
        <begin position="214"/>
        <end position="394"/>
    </location>
</feature>
<keyword evidence="2" id="KW-0547">Nucleotide-binding</keyword>
<comment type="similarity">
    <text evidence="1">Belongs to the Mg-chelatase subunits D/I family. ComM subfamily.</text>
</comment>
<gene>
    <name evidence="5" type="ordered locus">Cphy_2724</name>
</gene>
<dbReference type="HOGENOM" id="CLU_026145_1_0_9"/>
<dbReference type="InterPro" id="IPR027417">
    <property type="entry name" value="P-loop_NTPase"/>
</dbReference>
<dbReference type="KEGG" id="cpy:Cphy_2724"/>
<dbReference type="PANTHER" id="PTHR32039:SF7">
    <property type="entry name" value="COMPETENCE PROTEIN COMM"/>
    <property type="match status" value="1"/>
</dbReference>
<dbReference type="eggNOG" id="COG0606">
    <property type="taxonomic scope" value="Bacteria"/>
</dbReference>
<dbReference type="SUPFAM" id="SSF54211">
    <property type="entry name" value="Ribosomal protein S5 domain 2-like"/>
    <property type="match status" value="1"/>
</dbReference>
<dbReference type="AlphaFoldDB" id="A9KNG8"/>
<evidence type="ECO:0000313" key="5">
    <source>
        <dbReference type="EMBL" id="ABX43085.1"/>
    </source>
</evidence>
<evidence type="ECO:0000256" key="3">
    <source>
        <dbReference type="ARBA" id="ARBA00022840"/>
    </source>
</evidence>
<protein>
    <submittedName>
        <fullName evidence="5">Mg chelatase, subunit ChlI</fullName>
    </submittedName>
</protein>
<dbReference type="InterPro" id="IPR025158">
    <property type="entry name" value="Mg_chelat-rel_C"/>
</dbReference>
<dbReference type="Pfam" id="PF13541">
    <property type="entry name" value="ChlI"/>
    <property type="match status" value="1"/>
</dbReference>
<keyword evidence="6" id="KW-1185">Reference proteome</keyword>
<dbReference type="InterPro" id="IPR045006">
    <property type="entry name" value="CHLI-like"/>
</dbReference>
<keyword evidence="3" id="KW-0067">ATP-binding</keyword>
<sequence length="512" mass="56948">MFSKSFCAAIDGIDAFIVNVEADVSDGLPSFDLVGFLGSEVKEAKERVKTAIRNSGYSLPPKHITINLSPADVKKEGTAFDLAIAIAILTASGYIPNDYLEQTLFIGELSLDGKIHRVNGILPLICTAQKQGFKRCIVPKDNAKEGAVVSGIEVIGVENLSLTVELVSGMMTILPEFLDVTSLFMEQEERNTLDFSDIVGQVTAKRAIEVSVAGQHNIMMIGTPGSGKTMLAKRIPSIMPELSFEESLDISKIYSVSGQLDNNRVLILERPFRSPHHTITQTALIGGGRCPRPGEISLAAHGVLFLDELTEFDNRTLEVLRQPLEEKVVTISRLHATYTYPANFMLVAALNPCKCGYYPDRSKCKCSLQQIKQYIGKISRPLLDRIDICVETIPIAYKELTYGKSNESSSIIRERIKEARERQLFRYQKSGKYFNSQLSPSEVKKYCSLGDKEQKILEQAFTSMNLSARAYHRILKVARTIADLEGKDSIEKHHLIEAIGYRGVDRKYWGEV</sequence>
<dbReference type="RefSeq" id="WP_012200737.1">
    <property type="nucleotide sequence ID" value="NC_010001.1"/>
</dbReference>
<dbReference type="PANTHER" id="PTHR32039">
    <property type="entry name" value="MAGNESIUM-CHELATASE SUBUNIT CHLI"/>
    <property type="match status" value="1"/>
</dbReference>